<accession>A0A1G8SV69</accession>
<proteinExistence type="predicted"/>
<feature type="domain" description="FAS1-like dehydratase" evidence="1">
    <location>
        <begin position="50"/>
        <end position="140"/>
    </location>
</feature>
<dbReference type="Proteomes" id="UP000199340">
    <property type="component" value="Unassembled WGS sequence"/>
</dbReference>
<protein>
    <submittedName>
        <fullName evidence="2">3-methylfumaryl-CoA hydratase</fullName>
    </submittedName>
</protein>
<gene>
    <name evidence="2" type="ORF">SAMN05421850_1142</name>
</gene>
<dbReference type="PANTHER" id="PTHR28152:SF1">
    <property type="entry name" value="HYDROXYACYL-THIOESTER DEHYDRATASE TYPE 2, MITOCHONDRIAL"/>
    <property type="match status" value="1"/>
</dbReference>
<dbReference type="RefSeq" id="WP_245723446.1">
    <property type="nucleotide sequence ID" value="NZ_FNEB01000014.1"/>
</dbReference>
<dbReference type="STRING" id="490829.SAMN05421850_1142"/>
<dbReference type="InterPro" id="IPR029069">
    <property type="entry name" value="HotDog_dom_sf"/>
</dbReference>
<sequence>MDQINVKAWEGRSRTEQGGVTPLMAAQIHATLGSPRNRSPKSGDALPPLWHWCAFPPTAPMAELGRDGHPATGGFLPKLRLDRRMWAGGSLNFYAPLRVGEVMERRSSIRSVVEKDGKAGPMVFVTVDHAIYGERGLAVEERQDIVYLAIPDSYTPPKKLPVPDKPVLHNVVPMSETLLFRYSAVTFNAHRIHYDLAYAQEVEHYPGLVVHGPLQATLLMQAACDHMGRRPVQFDFRGVHPMFHGEALDIMAVEDEDGSLSLCTGQNGHQGMQATAIWEGTV</sequence>
<dbReference type="SUPFAM" id="SSF54637">
    <property type="entry name" value="Thioesterase/thiol ester dehydrase-isomerase"/>
    <property type="match status" value="1"/>
</dbReference>
<name>A0A1G8SV69_9RHOB</name>
<dbReference type="InterPro" id="IPR039569">
    <property type="entry name" value="FAS1-like_DH_region"/>
</dbReference>
<dbReference type="PANTHER" id="PTHR28152">
    <property type="entry name" value="HYDROXYACYL-THIOESTER DEHYDRATASE TYPE 2, MITOCHONDRIAL"/>
    <property type="match status" value="1"/>
</dbReference>
<reference evidence="2 3" key="1">
    <citation type="submission" date="2016-10" db="EMBL/GenBank/DDBJ databases">
        <authorList>
            <person name="de Groot N.N."/>
        </authorList>
    </citation>
    <scope>NUCLEOTIDE SEQUENCE [LARGE SCALE GENOMIC DNA]</scope>
    <source>
        <strain evidence="2 3">DSM 28010</strain>
    </source>
</reference>
<organism evidence="2 3">
    <name type="scientific">Lutimaribacter saemankumensis</name>
    <dbReference type="NCBI Taxonomy" id="490829"/>
    <lineage>
        <taxon>Bacteria</taxon>
        <taxon>Pseudomonadati</taxon>
        <taxon>Pseudomonadota</taxon>
        <taxon>Alphaproteobacteria</taxon>
        <taxon>Rhodobacterales</taxon>
        <taxon>Roseobacteraceae</taxon>
        <taxon>Lutimaribacter</taxon>
    </lineage>
</organism>
<dbReference type="Gene3D" id="3.10.129.10">
    <property type="entry name" value="Hotdog Thioesterase"/>
    <property type="match status" value="2"/>
</dbReference>
<dbReference type="EMBL" id="FNEB01000014">
    <property type="protein sequence ID" value="SDJ33139.1"/>
    <property type="molecule type" value="Genomic_DNA"/>
</dbReference>
<dbReference type="InterPro" id="IPR052741">
    <property type="entry name" value="Mitochondrial_HTD2"/>
</dbReference>
<evidence type="ECO:0000313" key="3">
    <source>
        <dbReference type="Proteomes" id="UP000199340"/>
    </source>
</evidence>
<keyword evidence="3" id="KW-1185">Reference proteome</keyword>
<dbReference type="Pfam" id="PF13452">
    <property type="entry name" value="FAS1_DH_region"/>
    <property type="match status" value="1"/>
</dbReference>
<evidence type="ECO:0000313" key="2">
    <source>
        <dbReference type="EMBL" id="SDJ33139.1"/>
    </source>
</evidence>
<dbReference type="GO" id="GO:0019171">
    <property type="term" value="F:(3R)-hydroxyacyl-[acyl-carrier-protein] dehydratase activity"/>
    <property type="evidence" value="ECO:0007669"/>
    <property type="project" value="TreeGrafter"/>
</dbReference>
<dbReference type="AlphaFoldDB" id="A0A1G8SV69"/>
<evidence type="ECO:0000259" key="1">
    <source>
        <dbReference type="Pfam" id="PF13452"/>
    </source>
</evidence>